<organism evidence="1 2">
    <name type="scientific">Rodentibacter mrazii</name>
    <dbReference type="NCBI Taxonomy" id="1908257"/>
    <lineage>
        <taxon>Bacteria</taxon>
        <taxon>Pseudomonadati</taxon>
        <taxon>Pseudomonadota</taxon>
        <taxon>Gammaproteobacteria</taxon>
        <taxon>Pasteurellales</taxon>
        <taxon>Pasteurellaceae</taxon>
        <taxon>Rodentibacter</taxon>
    </lineage>
</organism>
<name>A0A1V3IEM2_9PAST</name>
<keyword evidence="2" id="KW-1185">Reference proteome</keyword>
<protein>
    <submittedName>
        <fullName evidence="1">Uncharacterized protein</fullName>
    </submittedName>
</protein>
<dbReference type="AlphaFoldDB" id="A0A1V3IEM2"/>
<proteinExistence type="predicted"/>
<sequence>MEKSKFYEAESVKSATVDAIQKEKIIEAILQSIKNCNYYDGLEISACKAISNINKFSDAEIKSELKDEAGTDLSGFN</sequence>
<evidence type="ECO:0000313" key="2">
    <source>
        <dbReference type="Proteomes" id="UP000189426"/>
    </source>
</evidence>
<evidence type="ECO:0000313" key="1">
    <source>
        <dbReference type="EMBL" id="OOF39058.1"/>
    </source>
</evidence>
<reference evidence="1 2" key="1">
    <citation type="submission" date="2016-10" db="EMBL/GenBank/DDBJ databases">
        <title>Rodentibacter gen. nov. and new species.</title>
        <authorList>
            <person name="Christensen H."/>
        </authorList>
    </citation>
    <scope>NUCLEOTIDE SEQUENCE [LARGE SCALE GENOMIC DNA]</scope>
    <source>
        <strain evidence="1 2">Ppn418</strain>
    </source>
</reference>
<dbReference type="EMBL" id="MLHG01000047">
    <property type="protein sequence ID" value="OOF39058.1"/>
    <property type="molecule type" value="Genomic_DNA"/>
</dbReference>
<accession>A0A1V3IEM2</accession>
<dbReference type="RefSeq" id="WP_077494273.1">
    <property type="nucleotide sequence ID" value="NZ_MLHG01000047.1"/>
</dbReference>
<gene>
    <name evidence="1" type="ORF">BKK47_07520</name>
</gene>
<dbReference type="Proteomes" id="UP000189426">
    <property type="component" value="Unassembled WGS sequence"/>
</dbReference>
<comment type="caution">
    <text evidence="1">The sequence shown here is derived from an EMBL/GenBank/DDBJ whole genome shotgun (WGS) entry which is preliminary data.</text>
</comment>
<dbReference type="GeneID" id="85657394"/>